<accession>A0ABV5CSB0</accession>
<reference evidence="3 4" key="1">
    <citation type="submission" date="2024-04" db="EMBL/GenBank/DDBJ databases">
        <title>Polymorphospora sp. isolated from Baiyangdian Lake in Xiong'an New Area.</title>
        <authorList>
            <person name="Zhang X."/>
            <person name="Liu J."/>
        </authorList>
    </citation>
    <scope>NUCLEOTIDE SEQUENCE [LARGE SCALE GENOMIC DNA]</scope>
    <source>
        <strain evidence="3 4">2-325</strain>
    </source>
</reference>
<dbReference type="EMBL" id="JBCGDC010000044">
    <property type="protein sequence ID" value="MFB6394802.1"/>
    <property type="molecule type" value="Genomic_DNA"/>
</dbReference>
<evidence type="ECO:0000313" key="3">
    <source>
        <dbReference type="EMBL" id="MFB6394802.1"/>
    </source>
</evidence>
<evidence type="ECO:0000313" key="4">
    <source>
        <dbReference type="Proteomes" id="UP001582793"/>
    </source>
</evidence>
<comment type="caution">
    <text evidence="3">The sequence shown here is derived from an EMBL/GenBank/DDBJ whole genome shotgun (WGS) entry which is preliminary data.</text>
</comment>
<evidence type="ECO:0000256" key="1">
    <source>
        <dbReference type="SAM" id="Phobius"/>
    </source>
</evidence>
<organism evidence="3 4">
    <name type="scientific">Polymorphospora lycopeni</name>
    <dbReference type="NCBI Taxonomy" id="3140240"/>
    <lineage>
        <taxon>Bacteria</taxon>
        <taxon>Bacillati</taxon>
        <taxon>Actinomycetota</taxon>
        <taxon>Actinomycetes</taxon>
        <taxon>Micromonosporales</taxon>
        <taxon>Micromonosporaceae</taxon>
        <taxon>Polymorphospora</taxon>
    </lineage>
</organism>
<feature type="transmembrane region" description="Helical" evidence="1">
    <location>
        <begin position="29"/>
        <end position="51"/>
    </location>
</feature>
<protein>
    <submittedName>
        <fullName evidence="3">CHAT domain-containing protein</fullName>
    </submittedName>
</protein>
<sequence>MRLRADGGELAFLSACETAMSGPHLADEAVHLAAGFLTAGFGQVIATLWAVKDPVARRTTDEVYAALIDQRGHASPVAAADALHRATLATRARYPDAPTAWTAYIHLGR</sequence>
<dbReference type="InterPro" id="IPR024983">
    <property type="entry name" value="CHAT_dom"/>
</dbReference>
<proteinExistence type="predicted"/>
<evidence type="ECO:0000259" key="2">
    <source>
        <dbReference type="Pfam" id="PF12770"/>
    </source>
</evidence>
<dbReference type="Proteomes" id="UP001582793">
    <property type="component" value="Unassembled WGS sequence"/>
</dbReference>
<keyword evidence="1" id="KW-1133">Transmembrane helix</keyword>
<name>A0ABV5CSB0_9ACTN</name>
<dbReference type="Pfam" id="PF12770">
    <property type="entry name" value="CHAT"/>
    <property type="match status" value="1"/>
</dbReference>
<keyword evidence="1" id="KW-0812">Transmembrane</keyword>
<keyword evidence="1" id="KW-0472">Membrane</keyword>
<keyword evidence="4" id="KW-1185">Reference proteome</keyword>
<feature type="domain" description="CHAT" evidence="2">
    <location>
        <begin position="3"/>
        <end position="108"/>
    </location>
</feature>
<gene>
    <name evidence="3" type="ORF">AAFH96_17050</name>
</gene>